<keyword evidence="2" id="KW-0812">Transmembrane</keyword>
<comment type="caution">
    <text evidence="4">The sequence shown here is derived from an EMBL/GenBank/DDBJ whole genome shotgun (WGS) entry which is preliminary data.</text>
</comment>
<sequence length="328" mass="36390">MRRPSDDEVPIRAAPVSIEMESRSRTRSAHHFDGSASALPTFETRDRGLNRESKKKAHRSASARECGEDSDDASRDDNRDTLHHDLRRVKSSLRRLECRVAIVVVLLIFSSLALVSTVAIAGVFVYEYEAPVRNYITAMTVGNATFAAPFEPARLSQMSTQVITRSVRPVHSSREPFSAESFDRPPPSAQMSDMVDTAHLFTAIATNATEVSSASIPSYRNATRIRIEYTKVYQGTRGGRRRSQIGTTASMDSERAHQMVDRMASITNATEAMTDMAHMASGDLTANLMNATTDFLQRQAGNIDIGEVRKTLAAIFTLDRLWMNIDRS</sequence>
<proteinExistence type="predicted"/>
<evidence type="ECO:0000313" key="4">
    <source>
        <dbReference type="EMBL" id="KAK3290048.1"/>
    </source>
</evidence>
<evidence type="ECO:0000313" key="5">
    <source>
        <dbReference type="Proteomes" id="UP001190700"/>
    </source>
</evidence>
<evidence type="ECO:0000313" key="3">
    <source>
        <dbReference type="EMBL" id="KAK3253369.1"/>
    </source>
</evidence>
<feature type="region of interest" description="Disordered" evidence="1">
    <location>
        <begin position="1"/>
        <end position="79"/>
    </location>
</feature>
<protein>
    <recommendedName>
        <fullName evidence="6">Transmembrane protein</fullName>
    </recommendedName>
</protein>
<evidence type="ECO:0000256" key="2">
    <source>
        <dbReference type="SAM" id="Phobius"/>
    </source>
</evidence>
<organism evidence="4 5">
    <name type="scientific">Cymbomonas tetramitiformis</name>
    <dbReference type="NCBI Taxonomy" id="36881"/>
    <lineage>
        <taxon>Eukaryota</taxon>
        <taxon>Viridiplantae</taxon>
        <taxon>Chlorophyta</taxon>
        <taxon>Pyramimonadophyceae</taxon>
        <taxon>Pyramimonadales</taxon>
        <taxon>Pyramimonadaceae</taxon>
        <taxon>Cymbomonas</taxon>
    </lineage>
</organism>
<evidence type="ECO:0008006" key="6">
    <source>
        <dbReference type="Google" id="ProtNLM"/>
    </source>
</evidence>
<dbReference type="EMBL" id="LGRX02000005">
    <property type="protein sequence ID" value="KAK3290048.1"/>
    <property type="molecule type" value="Genomic_DNA"/>
</dbReference>
<accession>A0AAE0H4Y7</accession>
<dbReference type="AlphaFoldDB" id="A0AAE0H4Y7"/>
<keyword evidence="2" id="KW-1133">Transmembrane helix</keyword>
<evidence type="ECO:0000256" key="1">
    <source>
        <dbReference type="SAM" id="MobiDB-lite"/>
    </source>
</evidence>
<keyword evidence="2" id="KW-0472">Membrane</keyword>
<name>A0AAE0H4Y7_9CHLO</name>
<feature type="transmembrane region" description="Helical" evidence="2">
    <location>
        <begin position="100"/>
        <end position="126"/>
    </location>
</feature>
<keyword evidence="5" id="KW-1185">Reference proteome</keyword>
<reference evidence="4" key="2">
    <citation type="submission" date="2023-06" db="EMBL/GenBank/DDBJ databases">
        <title>Long-read-based genome assembly of the green algal bacterivore Cymbomonas tetramitiformis.</title>
        <authorList>
            <person name="Gyaltshen Y."/>
            <person name="Rozenberg A."/>
            <person name="Paasch A."/>
            <person name="Burns J.A."/>
            <person name="Warring S."/>
            <person name="Larson R."/>
            <person name="Maurer-Alcala X."/>
            <person name="Dacks J."/>
            <person name="Kim E."/>
        </authorList>
    </citation>
    <scope>NUCLEOTIDE SEQUENCE</scope>
    <source>
        <strain evidence="4">PLY_AMNH</strain>
    </source>
</reference>
<reference evidence="4 5" key="1">
    <citation type="journal article" date="2015" name="Genome Biol. Evol.">
        <title>Comparative Genomics of a Bacterivorous Green Alga Reveals Evolutionary Causalities and Consequences of Phago-Mixotrophic Mode of Nutrition.</title>
        <authorList>
            <person name="Burns J.A."/>
            <person name="Paasch A."/>
            <person name="Narechania A."/>
            <person name="Kim E."/>
        </authorList>
    </citation>
    <scope>NUCLEOTIDE SEQUENCE [LARGE SCALE GENOMIC DNA]</scope>
    <source>
        <strain evidence="4">PLY_AMNH</strain>
    </source>
</reference>
<feature type="compositionally biased region" description="Basic and acidic residues" evidence="1">
    <location>
        <begin position="43"/>
        <end position="52"/>
    </location>
</feature>
<dbReference type="Proteomes" id="UP001190700">
    <property type="component" value="Unassembled WGS sequence"/>
</dbReference>
<gene>
    <name evidence="4" type="ORF">CYMTET_2516</name>
    <name evidence="3" type="ORF">CYMTET_37368</name>
</gene>
<feature type="compositionally biased region" description="Basic and acidic residues" evidence="1">
    <location>
        <begin position="1"/>
        <end position="10"/>
    </location>
</feature>
<dbReference type="EMBL" id="LGRX02024847">
    <property type="protein sequence ID" value="KAK3253369.1"/>
    <property type="molecule type" value="Genomic_DNA"/>
</dbReference>